<dbReference type="Pfam" id="PF06295">
    <property type="entry name" value="ZapG-like"/>
    <property type="match status" value="1"/>
</dbReference>
<keyword evidence="7 14" id="KW-1133">Transmembrane helix</keyword>
<dbReference type="AlphaFoldDB" id="A0A420WVF8"/>
<comment type="similarity">
    <text evidence="10">Belongs to the ZapG family.</text>
</comment>
<evidence type="ECO:0000256" key="10">
    <source>
        <dbReference type="ARBA" id="ARBA00035657"/>
    </source>
</evidence>
<comment type="caution">
    <text evidence="15">The sequence shown here is derived from an EMBL/GenBank/DDBJ whole genome shotgun (WGS) entry which is preliminary data.</text>
</comment>
<evidence type="ECO:0000256" key="14">
    <source>
        <dbReference type="SAM" id="Phobius"/>
    </source>
</evidence>
<dbReference type="EMBL" id="RBIN01000006">
    <property type="protein sequence ID" value="RKR02514.1"/>
    <property type="molecule type" value="Genomic_DNA"/>
</dbReference>
<evidence type="ECO:0000256" key="11">
    <source>
        <dbReference type="ARBA" id="ARBA00035703"/>
    </source>
</evidence>
<protein>
    <recommendedName>
        <fullName evidence="11">Z-ring associated protein G</fullName>
    </recommendedName>
    <alternativeName>
        <fullName evidence="12">Cell division protein ZapG</fullName>
    </alternativeName>
</protein>
<evidence type="ECO:0000256" key="5">
    <source>
        <dbReference type="ARBA" id="ARBA00022692"/>
    </source>
</evidence>
<name>A0A420WVF8_9GAMM</name>
<sequence length="153" mass="17160">MSDGTTLWGTALLCLAAGVVIGIAATLLFRRTGPGPQRTRRRLAETELELDRMREQLDQHFTSVDELVENLQRQSEALRQQIGRDDRQLRGNRHDRARSEPLAGAEAGQDDASPDAPRDYADGARGTLDEAYFSRSRDQRSQQVEQPATPPRY</sequence>
<accession>A0A420WVF8</accession>
<keyword evidence="8 14" id="KW-0472">Membrane</keyword>
<dbReference type="PANTHER" id="PTHR39579:SF1">
    <property type="entry name" value="INNER MEMBRANE PROTEIN YHCB"/>
    <property type="match status" value="1"/>
</dbReference>
<feature type="compositionally biased region" description="Basic and acidic residues" evidence="13">
    <location>
        <begin position="82"/>
        <end position="99"/>
    </location>
</feature>
<dbReference type="PANTHER" id="PTHR39579">
    <property type="entry name" value="INNER MEMBRANE PROTEIN YHCB"/>
    <property type="match status" value="1"/>
</dbReference>
<feature type="transmembrane region" description="Helical" evidence="14">
    <location>
        <begin position="6"/>
        <end position="29"/>
    </location>
</feature>
<evidence type="ECO:0000256" key="9">
    <source>
        <dbReference type="ARBA" id="ARBA00023306"/>
    </source>
</evidence>
<dbReference type="GO" id="GO:0051301">
    <property type="term" value="P:cell division"/>
    <property type="evidence" value="ECO:0007669"/>
    <property type="project" value="UniProtKB-KW"/>
</dbReference>
<proteinExistence type="inferred from homology"/>
<organism evidence="15 16">
    <name type="scientific">Kushneria sinocarnis</name>
    <dbReference type="NCBI Taxonomy" id="595502"/>
    <lineage>
        <taxon>Bacteria</taxon>
        <taxon>Pseudomonadati</taxon>
        <taxon>Pseudomonadota</taxon>
        <taxon>Gammaproteobacteria</taxon>
        <taxon>Oceanospirillales</taxon>
        <taxon>Halomonadaceae</taxon>
        <taxon>Kushneria</taxon>
    </lineage>
</organism>
<gene>
    <name evidence="15" type="ORF">C7446_2230</name>
</gene>
<dbReference type="Proteomes" id="UP000281975">
    <property type="component" value="Unassembled WGS sequence"/>
</dbReference>
<reference evidence="15 16" key="1">
    <citation type="submission" date="2018-10" db="EMBL/GenBank/DDBJ databases">
        <title>Genomic Encyclopedia of Type Strains, Phase IV (KMG-IV): sequencing the most valuable type-strain genomes for metagenomic binning, comparative biology and taxonomic classification.</title>
        <authorList>
            <person name="Goeker M."/>
        </authorList>
    </citation>
    <scope>NUCLEOTIDE SEQUENCE [LARGE SCALE GENOMIC DNA]</scope>
    <source>
        <strain evidence="15 16">DSM 23229</strain>
    </source>
</reference>
<evidence type="ECO:0000256" key="8">
    <source>
        <dbReference type="ARBA" id="ARBA00023136"/>
    </source>
</evidence>
<keyword evidence="16" id="KW-1185">Reference proteome</keyword>
<dbReference type="GO" id="GO:0008360">
    <property type="term" value="P:regulation of cell shape"/>
    <property type="evidence" value="ECO:0007669"/>
    <property type="project" value="UniProtKB-KW"/>
</dbReference>
<dbReference type="RefSeq" id="WP_170150065.1">
    <property type="nucleotide sequence ID" value="NZ_RBIN01000006.1"/>
</dbReference>
<feature type="region of interest" description="Disordered" evidence="13">
    <location>
        <begin position="78"/>
        <end position="153"/>
    </location>
</feature>
<comment type="subcellular location">
    <subcellularLocation>
        <location evidence="1">Cell inner membrane</location>
        <topology evidence="1">Single-pass membrane protein</topology>
    </subcellularLocation>
</comment>
<evidence type="ECO:0000256" key="2">
    <source>
        <dbReference type="ARBA" id="ARBA00022475"/>
    </source>
</evidence>
<keyword evidence="6" id="KW-0133">Cell shape</keyword>
<evidence type="ECO:0000313" key="15">
    <source>
        <dbReference type="EMBL" id="RKR02514.1"/>
    </source>
</evidence>
<evidence type="ECO:0000256" key="3">
    <source>
        <dbReference type="ARBA" id="ARBA00022519"/>
    </source>
</evidence>
<keyword evidence="9" id="KW-0131">Cell cycle</keyword>
<keyword evidence="5 14" id="KW-0812">Transmembrane</keyword>
<evidence type="ECO:0000256" key="13">
    <source>
        <dbReference type="SAM" id="MobiDB-lite"/>
    </source>
</evidence>
<evidence type="ECO:0000256" key="6">
    <source>
        <dbReference type="ARBA" id="ARBA00022960"/>
    </source>
</evidence>
<evidence type="ECO:0000256" key="1">
    <source>
        <dbReference type="ARBA" id="ARBA00004377"/>
    </source>
</evidence>
<evidence type="ECO:0000256" key="7">
    <source>
        <dbReference type="ARBA" id="ARBA00022989"/>
    </source>
</evidence>
<keyword evidence="3" id="KW-0997">Cell inner membrane</keyword>
<evidence type="ECO:0000313" key="16">
    <source>
        <dbReference type="Proteomes" id="UP000281975"/>
    </source>
</evidence>
<evidence type="ECO:0000256" key="12">
    <source>
        <dbReference type="ARBA" id="ARBA00035727"/>
    </source>
</evidence>
<keyword evidence="2" id="KW-1003">Cell membrane</keyword>
<evidence type="ECO:0000256" key="4">
    <source>
        <dbReference type="ARBA" id="ARBA00022618"/>
    </source>
</evidence>
<dbReference type="InterPro" id="IPR009386">
    <property type="entry name" value="ZapG-like"/>
</dbReference>
<keyword evidence="4" id="KW-0132">Cell division</keyword>
<dbReference type="GO" id="GO:0005886">
    <property type="term" value="C:plasma membrane"/>
    <property type="evidence" value="ECO:0007669"/>
    <property type="project" value="UniProtKB-SubCell"/>
</dbReference>